<keyword evidence="10" id="KW-0732">Signal</keyword>
<gene>
    <name evidence="12" type="ORF">SNE25_16555</name>
</gene>
<dbReference type="EC" id="2.7.13.3" evidence="2"/>
<evidence type="ECO:0000256" key="1">
    <source>
        <dbReference type="ARBA" id="ARBA00000085"/>
    </source>
</evidence>
<protein>
    <recommendedName>
        <fullName evidence="2">histidine kinase</fullName>
        <ecNumber evidence="2">2.7.13.3</ecNumber>
    </recommendedName>
</protein>
<evidence type="ECO:0000259" key="11">
    <source>
        <dbReference type="PROSITE" id="PS50109"/>
    </source>
</evidence>
<keyword evidence="6 12" id="KW-0418">Kinase</keyword>
<feature type="domain" description="Histidine kinase" evidence="11">
    <location>
        <begin position="110"/>
        <end position="303"/>
    </location>
</feature>
<feature type="coiled-coil region" evidence="8">
    <location>
        <begin position="52"/>
        <end position="103"/>
    </location>
</feature>
<dbReference type="PANTHER" id="PTHR41523">
    <property type="entry name" value="TWO-COMPONENT SYSTEM SENSOR PROTEIN"/>
    <property type="match status" value="1"/>
</dbReference>
<keyword evidence="5" id="KW-0547">Nucleotide-binding</keyword>
<evidence type="ECO:0000256" key="9">
    <source>
        <dbReference type="SAM" id="Phobius"/>
    </source>
</evidence>
<proteinExistence type="predicted"/>
<evidence type="ECO:0000256" key="3">
    <source>
        <dbReference type="ARBA" id="ARBA00022553"/>
    </source>
</evidence>
<dbReference type="GO" id="GO:0004673">
    <property type="term" value="F:protein histidine kinase activity"/>
    <property type="evidence" value="ECO:0007669"/>
    <property type="project" value="UniProtKB-EC"/>
</dbReference>
<keyword evidence="4 12" id="KW-0808">Transferase</keyword>
<comment type="catalytic activity">
    <reaction evidence="1">
        <text>ATP + protein L-histidine = ADP + protein N-phospho-L-histidine.</text>
        <dbReference type="EC" id="2.7.13.3"/>
    </reaction>
</comment>
<feature type="chain" id="PRO_5046095294" description="histidine kinase" evidence="10">
    <location>
        <begin position="21"/>
        <end position="308"/>
    </location>
</feature>
<dbReference type="Pfam" id="PF07568">
    <property type="entry name" value="HisKA_2"/>
    <property type="match status" value="1"/>
</dbReference>
<dbReference type="RefSeq" id="WP_321560103.1">
    <property type="nucleotide sequence ID" value="NZ_CP139558.1"/>
</dbReference>
<evidence type="ECO:0000256" key="7">
    <source>
        <dbReference type="ARBA" id="ARBA00022840"/>
    </source>
</evidence>
<reference evidence="12 13" key="1">
    <citation type="submission" date="2023-11" db="EMBL/GenBank/DDBJ databases">
        <title>Analysis of the Genomes of Mucilaginibacter gossypii cycad 4 and M. sabulilitoris SNA2: microbes with the potential for plant growth promotion.</title>
        <authorList>
            <person name="Hirsch A.M."/>
            <person name="Humm E."/>
            <person name="Rubbi M."/>
            <person name="Del Vecchio G."/>
            <person name="Ha S.M."/>
            <person name="Pellegrini M."/>
            <person name="Gunsalus R.P."/>
        </authorList>
    </citation>
    <scope>NUCLEOTIDE SEQUENCE [LARGE SCALE GENOMIC DNA]</scope>
    <source>
        <strain evidence="12 13">SNA2</strain>
    </source>
</reference>
<keyword evidence="9" id="KW-1133">Transmembrane helix</keyword>
<name>A0ABZ0TCI1_9SPHI</name>
<dbReference type="PANTHER" id="PTHR41523:SF8">
    <property type="entry name" value="ETHYLENE RESPONSE SENSOR PROTEIN"/>
    <property type="match status" value="1"/>
</dbReference>
<dbReference type="Proteomes" id="UP001324380">
    <property type="component" value="Chromosome"/>
</dbReference>
<evidence type="ECO:0000256" key="8">
    <source>
        <dbReference type="SAM" id="Coils"/>
    </source>
</evidence>
<evidence type="ECO:0000256" key="2">
    <source>
        <dbReference type="ARBA" id="ARBA00012438"/>
    </source>
</evidence>
<sequence length="308" mass="34830">MIRKLVICFFLLFTASITIAQDKLEKSNQERNVILAGTLFTLIGATLLYYAYRNKQRNNDNLRIKQEEINRQNNGLSALINEKENLLVEKDDLVKRQQNLIAEKEWLLKEVQHRVKNNLQIVMSLLYTQAAYLQNTDAIEALKNSQNRVQAISIIHQKLYSKTNVATIVMTDYVSDLVRHLCACYDCNHRKIRLKEVVEPLNLDISQAVPMGLILNEAITNAIKYAFGTDGGQISIEAHMLGEDNVKLSIADNGKGLPDNFDLAETSSLGMEMMKGLSRQLGGNFEISKDQGVIVTVLFKIESQLKMV</sequence>
<dbReference type="SMART" id="SM00387">
    <property type="entry name" value="HATPase_c"/>
    <property type="match status" value="1"/>
</dbReference>
<dbReference type="InterPro" id="IPR005467">
    <property type="entry name" value="His_kinase_dom"/>
</dbReference>
<dbReference type="EMBL" id="CP139558">
    <property type="protein sequence ID" value="WPU90932.1"/>
    <property type="molecule type" value="Genomic_DNA"/>
</dbReference>
<accession>A0ABZ0TCI1</accession>
<keyword evidence="3" id="KW-0597">Phosphoprotein</keyword>
<evidence type="ECO:0000256" key="5">
    <source>
        <dbReference type="ARBA" id="ARBA00022741"/>
    </source>
</evidence>
<dbReference type="Gene3D" id="3.30.450.20">
    <property type="entry name" value="PAS domain"/>
    <property type="match status" value="1"/>
</dbReference>
<keyword evidence="9" id="KW-0472">Membrane</keyword>
<dbReference type="Pfam" id="PF02518">
    <property type="entry name" value="HATPase_c"/>
    <property type="match status" value="1"/>
</dbReference>
<keyword evidence="8" id="KW-0175">Coiled coil</keyword>
<dbReference type="PROSITE" id="PS50109">
    <property type="entry name" value="HIS_KIN"/>
    <property type="match status" value="1"/>
</dbReference>
<keyword evidence="7" id="KW-0067">ATP-binding</keyword>
<dbReference type="Gene3D" id="3.30.565.10">
    <property type="entry name" value="Histidine kinase-like ATPase, C-terminal domain"/>
    <property type="match status" value="1"/>
</dbReference>
<feature type="transmembrane region" description="Helical" evidence="9">
    <location>
        <begin position="30"/>
        <end position="52"/>
    </location>
</feature>
<dbReference type="InterPro" id="IPR011495">
    <property type="entry name" value="Sig_transdc_His_kin_sub2_dim/P"/>
</dbReference>
<dbReference type="InterPro" id="IPR036890">
    <property type="entry name" value="HATPase_C_sf"/>
</dbReference>
<feature type="signal peptide" evidence="10">
    <location>
        <begin position="1"/>
        <end position="20"/>
    </location>
</feature>
<evidence type="ECO:0000313" key="13">
    <source>
        <dbReference type="Proteomes" id="UP001324380"/>
    </source>
</evidence>
<keyword evidence="9" id="KW-0812">Transmembrane</keyword>
<dbReference type="InterPro" id="IPR003594">
    <property type="entry name" value="HATPase_dom"/>
</dbReference>
<organism evidence="12 13">
    <name type="scientific">Mucilaginibacter sabulilitoris</name>
    <dbReference type="NCBI Taxonomy" id="1173583"/>
    <lineage>
        <taxon>Bacteria</taxon>
        <taxon>Pseudomonadati</taxon>
        <taxon>Bacteroidota</taxon>
        <taxon>Sphingobacteriia</taxon>
        <taxon>Sphingobacteriales</taxon>
        <taxon>Sphingobacteriaceae</taxon>
        <taxon>Mucilaginibacter</taxon>
    </lineage>
</organism>
<dbReference type="SUPFAM" id="SSF55874">
    <property type="entry name" value="ATPase domain of HSP90 chaperone/DNA topoisomerase II/histidine kinase"/>
    <property type="match status" value="1"/>
</dbReference>
<evidence type="ECO:0000256" key="6">
    <source>
        <dbReference type="ARBA" id="ARBA00022777"/>
    </source>
</evidence>
<evidence type="ECO:0000313" key="12">
    <source>
        <dbReference type="EMBL" id="WPU90932.1"/>
    </source>
</evidence>
<evidence type="ECO:0000256" key="4">
    <source>
        <dbReference type="ARBA" id="ARBA00022679"/>
    </source>
</evidence>
<keyword evidence="13" id="KW-1185">Reference proteome</keyword>
<evidence type="ECO:0000256" key="10">
    <source>
        <dbReference type="SAM" id="SignalP"/>
    </source>
</evidence>